<protein>
    <recommendedName>
        <fullName evidence="3">Excisionase</fullName>
    </recommendedName>
</protein>
<reference evidence="1 2" key="1">
    <citation type="submission" date="2023-05" db="EMBL/GenBank/DDBJ databases">
        <title>Gordonibacter KGMB12511T sp. nov., isolated from faeces of healthy Korean.</title>
        <authorList>
            <person name="Kim H.S."/>
            <person name="Kim J.-S."/>
            <person name="Suh M.K."/>
            <person name="Eom M.K."/>
            <person name="Do H.E."/>
            <person name="Lee J.-S."/>
        </authorList>
    </citation>
    <scope>NUCLEOTIDE SEQUENCE [LARGE SCALE GENOMIC DNA]</scope>
    <source>
        <strain evidence="1 2">KGMB12511</strain>
    </source>
</reference>
<proteinExistence type="predicted"/>
<dbReference type="RefSeq" id="WP_283832542.1">
    <property type="nucleotide sequence ID" value="NZ_JASJEU010000020.1"/>
</dbReference>
<comment type="caution">
    <text evidence="1">The sequence shown here is derived from an EMBL/GenBank/DDBJ whole genome shotgun (WGS) entry which is preliminary data.</text>
</comment>
<dbReference type="EMBL" id="JASJEU010000020">
    <property type="protein sequence ID" value="MDJ1651196.1"/>
    <property type="molecule type" value="Genomic_DNA"/>
</dbReference>
<keyword evidence="2" id="KW-1185">Reference proteome</keyword>
<sequence>MTTATYVLMHGNVETVRFSYDLEAHAVEKVLAVPNAAHAPLTVFARGGRVSEFALNRWWHERGLLASHHQLRALEGHPETRSTLTLAERTWCLSLSDHYWVNDEERPLNWDDINFFDNDFSHDLNLVPVLHAAPRGSTLLARTTTLMPHDEPASVEQRKKWVISGGKRMFIKAGGSPFNQAAYNEVIATRLYRRLLREDDYVPYSLYRDDLGTYCASPMMLGEGEELIPLYDLIRCRRRPDDLGRAAYLLARLRSVGALGTLSTPRRELNLVVSLLRERGIHQPEEFLSKMFTCDFILANDDRHFCNFGAIRDAATLRFKRLAPIYDTGMCLWCRAEKLETFSDFHYATKPFRPKGMRPTDQLALFNHYDWFAESALDGFADEAKAILNRNPLMPPGRNALVHLGIVRNIECLVNRVRRLRG</sequence>
<evidence type="ECO:0000313" key="1">
    <source>
        <dbReference type="EMBL" id="MDJ1651196.1"/>
    </source>
</evidence>
<dbReference type="Gene3D" id="1.10.1070.20">
    <property type="match status" value="1"/>
</dbReference>
<accession>A0ABT7DRN6</accession>
<name>A0ABT7DRN6_9ACTN</name>
<dbReference type="Proteomes" id="UP001232750">
    <property type="component" value="Unassembled WGS sequence"/>
</dbReference>
<evidence type="ECO:0008006" key="3">
    <source>
        <dbReference type="Google" id="ProtNLM"/>
    </source>
</evidence>
<gene>
    <name evidence="1" type="ORF">QNJ86_10325</name>
</gene>
<evidence type="ECO:0000313" key="2">
    <source>
        <dbReference type="Proteomes" id="UP001232750"/>
    </source>
</evidence>
<organism evidence="1 2">
    <name type="scientific">Gordonibacter faecis</name>
    <dbReference type="NCBI Taxonomy" id="3047475"/>
    <lineage>
        <taxon>Bacteria</taxon>
        <taxon>Bacillati</taxon>
        <taxon>Actinomycetota</taxon>
        <taxon>Coriobacteriia</taxon>
        <taxon>Eggerthellales</taxon>
        <taxon>Eggerthellaceae</taxon>
        <taxon>Gordonibacter</taxon>
    </lineage>
</organism>